<organism evidence="4 5">
    <name type="scientific">Ceratocystis pirilliformis</name>
    <dbReference type="NCBI Taxonomy" id="259994"/>
    <lineage>
        <taxon>Eukaryota</taxon>
        <taxon>Fungi</taxon>
        <taxon>Dikarya</taxon>
        <taxon>Ascomycota</taxon>
        <taxon>Pezizomycotina</taxon>
        <taxon>Sordariomycetes</taxon>
        <taxon>Hypocreomycetidae</taxon>
        <taxon>Microascales</taxon>
        <taxon>Ceratocystidaceae</taxon>
        <taxon>Ceratocystis</taxon>
    </lineage>
</organism>
<dbReference type="InterPro" id="IPR016035">
    <property type="entry name" value="Acyl_Trfase/lysoPLipase"/>
</dbReference>
<dbReference type="PANTHER" id="PTHR19848">
    <property type="entry name" value="WD40 REPEAT PROTEIN"/>
    <property type="match status" value="1"/>
</dbReference>
<dbReference type="PANTHER" id="PTHR19848:SF8">
    <property type="entry name" value="F-BOX AND WD REPEAT DOMAIN CONTAINING 7"/>
    <property type="match status" value="1"/>
</dbReference>
<dbReference type="Proteomes" id="UP001583280">
    <property type="component" value="Unassembled WGS sequence"/>
</dbReference>
<evidence type="ECO:0000313" key="4">
    <source>
        <dbReference type="EMBL" id="KAL1888008.1"/>
    </source>
</evidence>
<reference evidence="4 5" key="1">
    <citation type="journal article" date="2024" name="IMA Fungus">
        <title>IMA Genome - F19 : A genome assembly and annotation guide to empower mycologists, including annotated draft genome sequences of Ceratocystis pirilliformis, Diaporthe australafricana, Fusarium ophioides, Paecilomyces lecythidis, and Sporothrix stenoceras.</title>
        <authorList>
            <person name="Aylward J."/>
            <person name="Wilson A.M."/>
            <person name="Visagie C.M."/>
            <person name="Spraker J."/>
            <person name="Barnes I."/>
            <person name="Buitendag C."/>
            <person name="Ceriani C."/>
            <person name="Del Mar Angel L."/>
            <person name="du Plessis D."/>
            <person name="Fuchs T."/>
            <person name="Gasser K."/>
            <person name="Kramer D."/>
            <person name="Li W."/>
            <person name="Munsamy K."/>
            <person name="Piso A."/>
            <person name="Price J.L."/>
            <person name="Sonnekus B."/>
            <person name="Thomas C."/>
            <person name="van der Nest A."/>
            <person name="van Dijk A."/>
            <person name="van Heerden A."/>
            <person name="van Vuuren N."/>
            <person name="Yilmaz N."/>
            <person name="Duong T.A."/>
            <person name="van der Merwe N.A."/>
            <person name="Wingfield M.J."/>
            <person name="Wingfield B.D."/>
        </authorList>
    </citation>
    <scope>NUCLEOTIDE SEQUENCE [LARGE SCALE GENOMIC DNA]</scope>
    <source>
        <strain evidence="4 5">CMW 12675</strain>
    </source>
</reference>
<evidence type="ECO:0000313" key="5">
    <source>
        <dbReference type="Proteomes" id="UP001583280"/>
    </source>
</evidence>
<dbReference type="SUPFAM" id="SSF50978">
    <property type="entry name" value="WD40 repeat-like"/>
    <property type="match status" value="1"/>
</dbReference>
<keyword evidence="5" id="KW-1185">Reference proteome</keyword>
<evidence type="ECO:0000256" key="2">
    <source>
        <dbReference type="ARBA" id="ARBA00022737"/>
    </source>
</evidence>
<keyword evidence="2" id="KW-0677">Repeat</keyword>
<dbReference type="Pfam" id="PF00400">
    <property type="entry name" value="WD40"/>
    <property type="match status" value="1"/>
</dbReference>
<sequence length="509" mass="56927">AVLAMTKANIETLPTLLTTYHTPGYLTECKIWEAARATSAAITLFDPIKLGRDEIQFVDASHGYNNPCEALIWEAERQFPGRPIMTLSIGAGLGDVVEISDSRDSICNSDEAQLCKHIIANVLVTYRPVTWDELNVLVEAFDGLEKEDVKQAVSLCGSFLTVHKNVVSFVHQSAKDYFLEKATGEILPLGIPHQHQTIFLRSLDILQKELRRDIYSLAAPGCLIEEVSVPKPDPLAAIGYSCFFWVDHLNDSSSNGMVTKNDEILAFLNEKYLQWLEALSLLKVISIAGRRMEKLKSYSQEKKAPQDLRVLVHDAYRSLLLHKGIIEVVPLQIYISALIFSPTNSLIRRVFSREEPDWIELKPEVEANWCACLRTLKGHGNSVTSVVFSNDGQQLASGSDDKTVKIWDATSGACLQSLEGYSDDVTSAVFSTSVRRPISPLLVDQPTSRHTELDHYCISSDHVWVLQDQQRLIWLPPSYRPVESAISRQAVGFSTSSRRIIVIRFRSIG</sequence>
<dbReference type="InterPro" id="IPR019775">
    <property type="entry name" value="WD40_repeat_CS"/>
</dbReference>
<name>A0ABR3YI54_9PEZI</name>
<feature type="repeat" description="WD" evidence="3">
    <location>
        <begin position="376"/>
        <end position="417"/>
    </location>
</feature>
<feature type="non-terminal residue" evidence="4">
    <location>
        <position position="1"/>
    </location>
</feature>
<evidence type="ECO:0000256" key="3">
    <source>
        <dbReference type="PROSITE-ProRule" id="PRU00221"/>
    </source>
</evidence>
<evidence type="ECO:0000256" key="1">
    <source>
        <dbReference type="ARBA" id="ARBA00022574"/>
    </source>
</evidence>
<comment type="caution">
    <text evidence="4">The sequence shown here is derived from an EMBL/GenBank/DDBJ whole genome shotgun (WGS) entry which is preliminary data.</text>
</comment>
<dbReference type="InterPro" id="IPR036322">
    <property type="entry name" value="WD40_repeat_dom_sf"/>
</dbReference>
<dbReference type="PROSITE" id="PS50082">
    <property type="entry name" value="WD_REPEATS_2"/>
    <property type="match status" value="1"/>
</dbReference>
<dbReference type="PROSITE" id="PS50294">
    <property type="entry name" value="WD_REPEATS_REGION"/>
    <property type="match status" value="1"/>
</dbReference>
<proteinExistence type="predicted"/>
<dbReference type="InterPro" id="IPR001680">
    <property type="entry name" value="WD40_rpt"/>
</dbReference>
<dbReference type="SUPFAM" id="SSF52151">
    <property type="entry name" value="FabD/lysophospholipase-like"/>
    <property type="match status" value="1"/>
</dbReference>
<dbReference type="EMBL" id="JAWDJO010000284">
    <property type="protein sequence ID" value="KAL1888008.1"/>
    <property type="molecule type" value="Genomic_DNA"/>
</dbReference>
<dbReference type="SMART" id="SM00320">
    <property type="entry name" value="WD40"/>
    <property type="match status" value="1"/>
</dbReference>
<dbReference type="PROSITE" id="PS00678">
    <property type="entry name" value="WD_REPEATS_1"/>
    <property type="match status" value="1"/>
</dbReference>
<dbReference type="InterPro" id="IPR015943">
    <property type="entry name" value="WD40/YVTN_repeat-like_dom_sf"/>
</dbReference>
<gene>
    <name evidence="4" type="ORF">Cpir12675_006342</name>
</gene>
<dbReference type="Gene3D" id="3.40.1090.10">
    <property type="entry name" value="Cytosolic phospholipase A2 catalytic domain"/>
    <property type="match status" value="1"/>
</dbReference>
<protein>
    <submittedName>
        <fullName evidence="4">Uncharacterized protein</fullName>
    </submittedName>
</protein>
<dbReference type="Gene3D" id="2.130.10.10">
    <property type="entry name" value="YVTN repeat-like/Quinoprotein amine dehydrogenase"/>
    <property type="match status" value="1"/>
</dbReference>
<accession>A0ABR3YI54</accession>
<keyword evidence="1 3" id="KW-0853">WD repeat</keyword>